<protein>
    <submittedName>
        <fullName evidence="1">Uncharacterized protein</fullName>
    </submittedName>
</protein>
<dbReference type="AlphaFoldDB" id="A0A8T3B8G0"/>
<dbReference type="EMBL" id="JAGYWB010000010">
    <property type="protein sequence ID" value="KAI0507677.1"/>
    <property type="molecule type" value="Genomic_DNA"/>
</dbReference>
<dbReference type="Proteomes" id="UP000829196">
    <property type="component" value="Unassembled WGS sequence"/>
</dbReference>
<name>A0A8T3B8G0_DENNO</name>
<reference evidence="1" key="1">
    <citation type="journal article" date="2022" name="Front. Genet.">
        <title>Chromosome-Scale Assembly of the Dendrobium nobile Genome Provides Insights Into the Molecular Mechanism of the Biosynthesis of the Medicinal Active Ingredient of Dendrobium.</title>
        <authorList>
            <person name="Xu Q."/>
            <person name="Niu S.-C."/>
            <person name="Li K.-L."/>
            <person name="Zheng P.-J."/>
            <person name="Zhang X.-J."/>
            <person name="Jia Y."/>
            <person name="Liu Y."/>
            <person name="Niu Y.-X."/>
            <person name="Yu L.-H."/>
            <person name="Chen D.-F."/>
            <person name="Zhang G.-Q."/>
        </authorList>
    </citation>
    <scope>NUCLEOTIDE SEQUENCE</scope>
    <source>
        <tissue evidence="1">Leaf</tissue>
    </source>
</reference>
<gene>
    <name evidence="1" type="ORF">KFK09_013805</name>
</gene>
<evidence type="ECO:0000313" key="2">
    <source>
        <dbReference type="Proteomes" id="UP000829196"/>
    </source>
</evidence>
<comment type="caution">
    <text evidence="1">The sequence shown here is derived from an EMBL/GenBank/DDBJ whole genome shotgun (WGS) entry which is preliminary data.</text>
</comment>
<sequence>MSIVGKKLLQPGGIWRVNQTDIKYKIQIAALDDNISIRKSVKNYIVDSHFIE</sequence>
<keyword evidence="2" id="KW-1185">Reference proteome</keyword>
<accession>A0A8T3B8G0</accession>
<organism evidence="1 2">
    <name type="scientific">Dendrobium nobile</name>
    <name type="common">Orchid</name>
    <dbReference type="NCBI Taxonomy" id="94219"/>
    <lineage>
        <taxon>Eukaryota</taxon>
        <taxon>Viridiplantae</taxon>
        <taxon>Streptophyta</taxon>
        <taxon>Embryophyta</taxon>
        <taxon>Tracheophyta</taxon>
        <taxon>Spermatophyta</taxon>
        <taxon>Magnoliopsida</taxon>
        <taxon>Liliopsida</taxon>
        <taxon>Asparagales</taxon>
        <taxon>Orchidaceae</taxon>
        <taxon>Epidendroideae</taxon>
        <taxon>Malaxideae</taxon>
        <taxon>Dendrobiinae</taxon>
        <taxon>Dendrobium</taxon>
    </lineage>
</organism>
<proteinExistence type="predicted"/>
<evidence type="ECO:0000313" key="1">
    <source>
        <dbReference type="EMBL" id="KAI0507677.1"/>
    </source>
</evidence>